<name>A0A4R6ZM37_9LIST</name>
<proteinExistence type="predicted"/>
<dbReference type="Pfam" id="PF13545">
    <property type="entry name" value="HTH_Crp_2"/>
    <property type="match status" value="1"/>
</dbReference>
<dbReference type="AlphaFoldDB" id="A0A4R6ZM37"/>
<dbReference type="SUPFAM" id="SSF51206">
    <property type="entry name" value="cAMP-binding domain-like"/>
    <property type="match status" value="1"/>
</dbReference>
<dbReference type="OrthoDB" id="2360295at2"/>
<dbReference type="InterPro" id="IPR018490">
    <property type="entry name" value="cNMP-bd_dom_sf"/>
</dbReference>
<evidence type="ECO:0000313" key="6">
    <source>
        <dbReference type="EMBL" id="TDR53119.1"/>
    </source>
</evidence>
<protein>
    <submittedName>
        <fullName evidence="6">Cyclic nucleotide-binding protein</fullName>
    </submittedName>
</protein>
<keyword evidence="4" id="KW-0804">Transcription</keyword>
<organism evidence="6 7">
    <name type="scientific">Listeria rocourtiae</name>
    <dbReference type="NCBI Taxonomy" id="647910"/>
    <lineage>
        <taxon>Bacteria</taxon>
        <taxon>Bacillati</taxon>
        <taxon>Bacillota</taxon>
        <taxon>Bacilli</taxon>
        <taxon>Bacillales</taxon>
        <taxon>Listeriaceae</taxon>
        <taxon>Listeria</taxon>
    </lineage>
</organism>
<dbReference type="GO" id="GO:0006355">
    <property type="term" value="P:regulation of DNA-templated transcription"/>
    <property type="evidence" value="ECO:0007669"/>
    <property type="project" value="InterPro"/>
</dbReference>
<dbReference type="EMBL" id="SNZK01000005">
    <property type="protein sequence ID" value="TDR53119.1"/>
    <property type="molecule type" value="Genomic_DNA"/>
</dbReference>
<dbReference type="Proteomes" id="UP000295558">
    <property type="component" value="Unassembled WGS sequence"/>
</dbReference>
<evidence type="ECO:0000259" key="5">
    <source>
        <dbReference type="PROSITE" id="PS51063"/>
    </source>
</evidence>
<dbReference type="PROSITE" id="PS51063">
    <property type="entry name" value="HTH_CRP_2"/>
    <property type="match status" value="1"/>
</dbReference>
<dbReference type="Gene3D" id="2.60.120.10">
    <property type="entry name" value="Jelly Rolls"/>
    <property type="match status" value="1"/>
</dbReference>
<dbReference type="STRING" id="1265846.PROCOU_08237"/>
<comment type="caution">
    <text evidence="6">The sequence shown here is derived from an EMBL/GenBank/DDBJ whole genome shotgun (WGS) entry which is preliminary data.</text>
</comment>
<evidence type="ECO:0000256" key="1">
    <source>
        <dbReference type="ARBA" id="ARBA00023015"/>
    </source>
</evidence>
<dbReference type="InterPro" id="IPR014710">
    <property type="entry name" value="RmlC-like_jellyroll"/>
</dbReference>
<dbReference type="InterPro" id="IPR036390">
    <property type="entry name" value="WH_DNA-bd_sf"/>
</dbReference>
<evidence type="ECO:0000313" key="7">
    <source>
        <dbReference type="Proteomes" id="UP000295558"/>
    </source>
</evidence>
<evidence type="ECO:0000256" key="2">
    <source>
        <dbReference type="ARBA" id="ARBA00023125"/>
    </source>
</evidence>
<accession>A0A4R6ZM37</accession>
<dbReference type="GO" id="GO:0003677">
    <property type="term" value="F:DNA binding"/>
    <property type="evidence" value="ECO:0007669"/>
    <property type="project" value="UniProtKB-KW"/>
</dbReference>
<dbReference type="InterPro" id="IPR012318">
    <property type="entry name" value="HTH_CRP"/>
</dbReference>
<sequence length="224" mass="26094">MLFLKEGKSSITVTKLIEYCFEHPDFNKYCSVSRTKKGDILKNKQGEEFKIYFILSGIYGVVIQSDKPKDGITRFLGKHDCFGLHHIYYDSWEPSQLLQSLGHGEIMEVDSSFLLAILNRYEQEGTFFMAEYMAEELREYQYFCKLTFLKKEERIRKVLLKTGLELGTETEDGIILPRQLTQEVLGRYTNTSREYVAHTVMNLIGAGILRNRPKPLLIIDRDRL</sequence>
<dbReference type="RefSeq" id="WP_036070964.1">
    <property type="nucleotide sequence ID" value="NZ_JAARQJ010000006.1"/>
</dbReference>
<feature type="domain" description="HTH crp-type" evidence="5">
    <location>
        <begin position="149"/>
        <end position="222"/>
    </location>
</feature>
<evidence type="ECO:0000256" key="3">
    <source>
        <dbReference type="ARBA" id="ARBA00023159"/>
    </source>
</evidence>
<dbReference type="SUPFAM" id="SSF46785">
    <property type="entry name" value="Winged helix' DNA-binding domain"/>
    <property type="match status" value="1"/>
</dbReference>
<keyword evidence="7" id="KW-1185">Reference proteome</keyword>
<keyword evidence="1" id="KW-0805">Transcription regulation</keyword>
<keyword evidence="2" id="KW-0238">DNA-binding</keyword>
<keyword evidence="3" id="KW-0010">Activator</keyword>
<reference evidence="6 7" key="1">
    <citation type="submission" date="2019-03" db="EMBL/GenBank/DDBJ databases">
        <title>Genomic Encyclopedia of Type Strains, Phase III (KMG-III): the genomes of soil and plant-associated and newly described type strains.</title>
        <authorList>
            <person name="Whitman W."/>
        </authorList>
    </citation>
    <scope>NUCLEOTIDE SEQUENCE [LARGE SCALE GENOMIC DNA]</scope>
    <source>
        <strain evidence="6 7">CECT 7972</strain>
    </source>
</reference>
<evidence type="ECO:0000256" key="4">
    <source>
        <dbReference type="ARBA" id="ARBA00023163"/>
    </source>
</evidence>
<gene>
    <name evidence="6" type="ORF">DFP96_10543</name>
</gene>